<proteinExistence type="predicted"/>
<name>A0A0R3TH84_RODNA</name>
<dbReference type="Proteomes" id="UP000278807">
    <property type="component" value="Unassembled WGS sequence"/>
</dbReference>
<evidence type="ECO:0000256" key="1">
    <source>
        <dbReference type="SAM" id="Coils"/>
    </source>
</evidence>
<reference evidence="4" key="1">
    <citation type="submission" date="2017-02" db="UniProtKB">
        <authorList>
            <consortium name="WormBaseParasite"/>
        </authorList>
    </citation>
    <scope>IDENTIFICATION</scope>
</reference>
<keyword evidence="3" id="KW-1185">Reference proteome</keyword>
<sequence>MNSNENILIAEPIDLLYEQRLTSESDEIDIYLGTLSSGITRCLDELLAKNEIRPLEASDLRQKCLFIVNLTKRTQKNCLKLENTFVELSKSIKRINSANRKRDEFPDGFETEPHNIRKQILRAENEVEEINLNVESFEYQIRLLQDEQRILSKEASKYPDEEFTSLLFAGTAFESR</sequence>
<organism evidence="4">
    <name type="scientific">Rodentolepis nana</name>
    <name type="common">Dwarf tapeworm</name>
    <name type="synonym">Hymenolepis nana</name>
    <dbReference type="NCBI Taxonomy" id="102285"/>
    <lineage>
        <taxon>Eukaryota</taxon>
        <taxon>Metazoa</taxon>
        <taxon>Spiralia</taxon>
        <taxon>Lophotrochozoa</taxon>
        <taxon>Platyhelminthes</taxon>
        <taxon>Cestoda</taxon>
        <taxon>Eucestoda</taxon>
        <taxon>Cyclophyllidea</taxon>
        <taxon>Hymenolepididae</taxon>
        <taxon>Rodentolepis</taxon>
    </lineage>
</organism>
<accession>A0A0R3TH84</accession>
<dbReference type="STRING" id="102285.A0A0R3TH84"/>
<evidence type="ECO:0000313" key="4">
    <source>
        <dbReference type="WBParaSite" id="HNAJ_0000642501-mRNA-1"/>
    </source>
</evidence>
<dbReference type="EMBL" id="UZAE01006993">
    <property type="protein sequence ID" value="VDO02281.1"/>
    <property type="molecule type" value="Genomic_DNA"/>
</dbReference>
<keyword evidence="1" id="KW-0175">Coiled coil</keyword>
<dbReference type="WBParaSite" id="HNAJ_0000642501-mRNA-1">
    <property type="protein sequence ID" value="HNAJ_0000642501-mRNA-1"/>
    <property type="gene ID" value="HNAJ_0000642501"/>
</dbReference>
<protein>
    <submittedName>
        <fullName evidence="4">DASH complex subunit SPC19</fullName>
    </submittedName>
</protein>
<dbReference type="AlphaFoldDB" id="A0A0R3TH84"/>
<dbReference type="OrthoDB" id="10262929at2759"/>
<evidence type="ECO:0000313" key="3">
    <source>
        <dbReference type="Proteomes" id="UP000278807"/>
    </source>
</evidence>
<reference evidence="2 3" key="2">
    <citation type="submission" date="2018-11" db="EMBL/GenBank/DDBJ databases">
        <authorList>
            <consortium name="Pathogen Informatics"/>
        </authorList>
    </citation>
    <scope>NUCLEOTIDE SEQUENCE [LARGE SCALE GENOMIC DNA]</scope>
</reference>
<gene>
    <name evidence="2" type="ORF">HNAJ_LOCUS6421</name>
</gene>
<feature type="coiled-coil region" evidence="1">
    <location>
        <begin position="120"/>
        <end position="147"/>
    </location>
</feature>
<evidence type="ECO:0000313" key="2">
    <source>
        <dbReference type="EMBL" id="VDO02281.1"/>
    </source>
</evidence>